<reference evidence="2" key="1">
    <citation type="submission" date="2020-03" db="EMBL/GenBank/DDBJ databases">
        <authorList>
            <person name="Weist P."/>
        </authorList>
    </citation>
    <scope>NUCLEOTIDE SEQUENCE</scope>
</reference>
<accession>A0A9N7VM27</accession>
<sequence length="105" mass="12216">MIPGRNTHFMFWVRRRLLSLLMCETEKRSKEKEEEMEEEEEEEEEEVCLTRVRLSFPSDQQAPHAAEPRTSRARLEMSFGVGCACFLHLQLGHCSSLMGSILLQT</sequence>
<gene>
    <name evidence="2" type="ORF">PLEPLA_LOCUS40559</name>
</gene>
<evidence type="ECO:0000313" key="3">
    <source>
        <dbReference type="Proteomes" id="UP001153269"/>
    </source>
</evidence>
<keyword evidence="1" id="KW-0175">Coiled coil</keyword>
<evidence type="ECO:0000313" key="2">
    <source>
        <dbReference type="EMBL" id="CAB1452809.1"/>
    </source>
</evidence>
<protein>
    <submittedName>
        <fullName evidence="2">Uncharacterized protein</fullName>
    </submittedName>
</protein>
<proteinExistence type="predicted"/>
<name>A0A9N7VM27_PLEPL</name>
<evidence type="ECO:0000256" key="1">
    <source>
        <dbReference type="SAM" id="Coils"/>
    </source>
</evidence>
<dbReference type="Proteomes" id="UP001153269">
    <property type="component" value="Unassembled WGS sequence"/>
</dbReference>
<keyword evidence="3" id="KW-1185">Reference proteome</keyword>
<feature type="coiled-coil region" evidence="1">
    <location>
        <begin position="22"/>
        <end position="49"/>
    </location>
</feature>
<comment type="caution">
    <text evidence="2">The sequence shown here is derived from an EMBL/GenBank/DDBJ whole genome shotgun (WGS) entry which is preliminary data.</text>
</comment>
<organism evidence="2 3">
    <name type="scientific">Pleuronectes platessa</name>
    <name type="common">European plaice</name>
    <dbReference type="NCBI Taxonomy" id="8262"/>
    <lineage>
        <taxon>Eukaryota</taxon>
        <taxon>Metazoa</taxon>
        <taxon>Chordata</taxon>
        <taxon>Craniata</taxon>
        <taxon>Vertebrata</taxon>
        <taxon>Euteleostomi</taxon>
        <taxon>Actinopterygii</taxon>
        <taxon>Neopterygii</taxon>
        <taxon>Teleostei</taxon>
        <taxon>Neoteleostei</taxon>
        <taxon>Acanthomorphata</taxon>
        <taxon>Carangaria</taxon>
        <taxon>Pleuronectiformes</taxon>
        <taxon>Pleuronectoidei</taxon>
        <taxon>Pleuronectidae</taxon>
        <taxon>Pleuronectes</taxon>
    </lineage>
</organism>
<dbReference type="EMBL" id="CADEAL010004145">
    <property type="protein sequence ID" value="CAB1452809.1"/>
    <property type="molecule type" value="Genomic_DNA"/>
</dbReference>
<dbReference type="AlphaFoldDB" id="A0A9N7VM27"/>